<sequence>AELDPQATRNQDRPPPSGSTGAYNSFWVDRGTRTTQTSLVTDPPDGKLPALTERVRARDAAVAASRNAAPDSYENLNLYDRCITRGLPGAMIPGFYNHNYQILQTPDHIVIVVEMIHDARIIPLGGQPGHSPKVGQWLGDSRAHWDGDTLVVETVGFSAKADERAVSGPLHLVLAAGEHLRLVERFILVDAETIDYQFTVLDPTTYSAPWTASIPMTRIEGPLFEYACHEGNYGLENILRGARNEEKGQ</sequence>
<evidence type="ECO:0000256" key="1">
    <source>
        <dbReference type="SAM" id="MobiDB-lite"/>
    </source>
</evidence>
<feature type="region of interest" description="Disordered" evidence="1">
    <location>
        <begin position="1"/>
        <end position="27"/>
    </location>
</feature>
<protein>
    <submittedName>
        <fullName evidence="2">Uncharacterized protein</fullName>
    </submittedName>
</protein>
<dbReference type="EMBL" id="UINC01164941">
    <property type="protein sequence ID" value="SVD66047.1"/>
    <property type="molecule type" value="Genomic_DNA"/>
</dbReference>
<proteinExistence type="predicted"/>
<reference evidence="2" key="1">
    <citation type="submission" date="2018-05" db="EMBL/GenBank/DDBJ databases">
        <authorList>
            <person name="Lanie J.A."/>
            <person name="Ng W.-L."/>
            <person name="Kazmierczak K.M."/>
            <person name="Andrzejewski T.M."/>
            <person name="Davidsen T.M."/>
            <person name="Wayne K.J."/>
            <person name="Tettelin H."/>
            <person name="Glass J.I."/>
            <person name="Rusch D."/>
            <person name="Podicherti R."/>
            <person name="Tsui H.-C.T."/>
            <person name="Winkler M.E."/>
        </authorList>
    </citation>
    <scope>NUCLEOTIDE SEQUENCE</scope>
</reference>
<evidence type="ECO:0000313" key="2">
    <source>
        <dbReference type="EMBL" id="SVD66047.1"/>
    </source>
</evidence>
<dbReference type="AlphaFoldDB" id="A0A382X4C1"/>
<gene>
    <name evidence="2" type="ORF">METZ01_LOCUS418901</name>
</gene>
<feature type="non-terminal residue" evidence="2">
    <location>
        <position position="1"/>
    </location>
</feature>
<organism evidence="2">
    <name type="scientific">marine metagenome</name>
    <dbReference type="NCBI Taxonomy" id="408172"/>
    <lineage>
        <taxon>unclassified sequences</taxon>
        <taxon>metagenomes</taxon>
        <taxon>ecological metagenomes</taxon>
    </lineage>
</organism>
<name>A0A382X4C1_9ZZZZ</name>
<accession>A0A382X4C1</accession>